<dbReference type="InterPro" id="IPR036869">
    <property type="entry name" value="J_dom_sf"/>
</dbReference>
<dbReference type="SMART" id="SM00271">
    <property type="entry name" value="DnaJ"/>
    <property type="match status" value="1"/>
</dbReference>
<evidence type="ECO:0000313" key="3">
    <source>
        <dbReference type="Proteomes" id="UP000054564"/>
    </source>
</evidence>
<feature type="domain" description="J" evidence="1">
    <location>
        <begin position="316"/>
        <end position="377"/>
    </location>
</feature>
<accession>A0A0L0UQT1</accession>
<dbReference type="Proteomes" id="UP000054564">
    <property type="component" value="Unassembled WGS sequence"/>
</dbReference>
<organism evidence="2 3">
    <name type="scientific">Puccinia striiformis f. sp. tritici PST-78</name>
    <dbReference type="NCBI Taxonomy" id="1165861"/>
    <lineage>
        <taxon>Eukaryota</taxon>
        <taxon>Fungi</taxon>
        <taxon>Dikarya</taxon>
        <taxon>Basidiomycota</taxon>
        <taxon>Pucciniomycotina</taxon>
        <taxon>Pucciniomycetes</taxon>
        <taxon>Pucciniales</taxon>
        <taxon>Pucciniaceae</taxon>
        <taxon>Puccinia</taxon>
    </lineage>
</organism>
<comment type="caution">
    <text evidence="2">The sequence shown here is derived from an EMBL/GenBank/DDBJ whole genome shotgun (WGS) entry which is preliminary data.</text>
</comment>
<sequence>MDYSNSTVTVPTSKKRSIEQLFNDQEQKETLQCCSGIVSSRPIKSVKTQEKQSISPCTIHSEKYNKAVDLMESGSVLQAIHVLKSFLAQNLAAVDKFGLNPSLHNILIKASIKLATAYQMLSLPKEAILTLDQIFLPNQVLHISYGHNLFGELATIYLSAKDELTKNRILKIPSDAEFGTLYMASCLSCLGRECVELGKHSRAVMLFQASVHKIQKYSNDLEFSSYFLKQLYIQANLDLTRCHLSLGSLSSAMATLNTLQTAEQSLDLTYSNPKFLETVTMKATMDSWNSSDRIRQSFFEDIPGTYNCTITRFTECCYQVLCVPPNASIEAIQSSFRHLSIILHPDKGGDTSLMQRLLWAHGTLKDDGRRKSYNGYCQVTHPNFYNQMISMGD</sequence>
<dbReference type="EMBL" id="AJIL01000398">
    <property type="protein sequence ID" value="KNE89325.1"/>
    <property type="molecule type" value="Genomic_DNA"/>
</dbReference>
<dbReference type="AlphaFoldDB" id="A0A0L0UQT1"/>
<dbReference type="SUPFAM" id="SSF46565">
    <property type="entry name" value="Chaperone J-domain"/>
    <property type="match status" value="1"/>
</dbReference>
<protein>
    <recommendedName>
        <fullName evidence="1">J domain-containing protein</fullName>
    </recommendedName>
</protein>
<dbReference type="OrthoDB" id="10250354at2759"/>
<dbReference type="Gene3D" id="1.10.287.110">
    <property type="entry name" value="DnaJ domain"/>
    <property type="match status" value="1"/>
</dbReference>
<gene>
    <name evidence="2" type="ORF">PSTG_17218</name>
</gene>
<dbReference type="PROSITE" id="PS50076">
    <property type="entry name" value="DNAJ_2"/>
    <property type="match status" value="1"/>
</dbReference>
<name>A0A0L0UQT1_9BASI</name>
<dbReference type="Pfam" id="PF00226">
    <property type="entry name" value="DnaJ"/>
    <property type="match status" value="1"/>
</dbReference>
<dbReference type="CDD" id="cd06257">
    <property type="entry name" value="DnaJ"/>
    <property type="match status" value="1"/>
</dbReference>
<dbReference type="InterPro" id="IPR001623">
    <property type="entry name" value="DnaJ_domain"/>
</dbReference>
<reference evidence="3" key="1">
    <citation type="submission" date="2014-03" db="EMBL/GenBank/DDBJ databases">
        <title>The Genome Sequence of Puccinia striiformis f. sp. tritici PST-78.</title>
        <authorList>
            <consortium name="The Broad Institute Genome Sequencing Platform"/>
            <person name="Cuomo C."/>
            <person name="Hulbert S."/>
            <person name="Chen X."/>
            <person name="Walker B."/>
            <person name="Young S.K."/>
            <person name="Zeng Q."/>
            <person name="Gargeya S."/>
            <person name="Fitzgerald M."/>
            <person name="Haas B."/>
            <person name="Abouelleil A."/>
            <person name="Alvarado L."/>
            <person name="Arachchi H.M."/>
            <person name="Berlin A.M."/>
            <person name="Chapman S.B."/>
            <person name="Goldberg J."/>
            <person name="Griggs A."/>
            <person name="Gujja S."/>
            <person name="Hansen M."/>
            <person name="Howarth C."/>
            <person name="Imamovic A."/>
            <person name="Larimer J."/>
            <person name="McCowan C."/>
            <person name="Montmayeur A."/>
            <person name="Murphy C."/>
            <person name="Neiman D."/>
            <person name="Pearson M."/>
            <person name="Priest M."/>
            <person name="Roberts A."/>
            <person name="Saif S."/>
            <person name="Shea T."/>
            <person name="Sisk P."/>
            <person name="Sykes S."/>
            <person name="Wortman J."/>
            <person name="Nusbaum C."/>
            <person name="Birren B."/>
        </authorList>
    </citation>
    <scope>NUCLEOTIDE SEQUENCE [LARGE SCALE GENOMIC DNA]</scope>
    <source>
        <strain evidence="3">race PST-78</strain>
    </source>
</reference>
<dbReference type="STRING" id="1165861.A0A0L0UQT1"/>
<proteinExistence type="predicted"/>
<keyword evidence="3" id="KW-1185">Reference proteome</keyword>
<evidence type="ECO:0000259" key="1">
    <source>
        <dbReference type="PROSITE" id="PS50076"/>
    </source>
</evidence>
<evidence type="ECO:0000313" key="2">
    <source>
        <dbReference type="EMBL" id="KNE89325.1"/>
    </source>
</evidence>